<keyword evidence="2" id="KW-1185">Reference proteome</keyword>
<dbReference type="Proteomes" id="UP001595803">
    <property type="component" value="Unassembled WGS sequence"/>
</dbReference>
<protein>
    <recommendedName>
        <fullName evidence="3">DUF4177 domain-containing protein</fullName>
    </recommendedName>
</protein>
<dbReference type="RefSeq" id="WP_322472433.1">
    <property type="nucleotide sequence ID" value="NZ_JBHRZG010000024.1"/>
</dbReference>
<sequence>MAGRILFASRSGTSLPSLILTATGVKVDPNGLKGGNDFEPWRVTVMNAFGQAGWELTGVQSTTGTVLGVYKTYQVFWMKRLKP</sequence>
<evidence type="ECO:0008006" key="3">
    <source>
        <dbReference type="Google" id="ProtNLM"/>
    </source>
</evidence>
<dbReference type="EMBL" id="JBHRZG010000024">
    <property type="protein sequence ID" value="MFC3834532.1"/>
    <property type="molecule type" value="Genomic_DNA"/>
</dbReference>
<evidence type="ECO:0000313" key="2">
    <source>
        <dbReference type="Proteomes" id="UP001595803"/>
    </source>
</evidence>
<accession>A0ABV7ZD20</accession>
<comment type="caution">
    <text evidence="1">The sequence shown here is derived from an EMBL/GenBank/DDBJ whole genome shotgun (WGS) entry which is preliminary data.</text>
</comment>
<organism evidence="1 2">
    <name type="scientific">Deinococcus rufus</name>
    <dbReference type="NCBI Taxonomy" id="2136097"/>
    <lineage>
        <taxon>Bacteria</taxon>
        <taxon>Thermotogati</taxon>
        <taxon>Deinococcota</taxon>
        <taxon>Deinococci</taxon>
        <taxon>Deinococcales</taxon>
        <taxon>Deinococcaceae</taxon>
        <taxon>Deinococcus</taxon>
    </lineage>
</organism>
<gene>
    <name evidence="1" type="ORF">ACFOSB_16885</name>
</gene>
<name>A0ABV7ZD20_9DEIO</name>
<evidence type="ECO:0000313" key="1">
    <source>
        <dbReference type="EMBL" id="MFC3834532.1"/>
    </source>
</evidence>
<reference evidence="2" key="1">
    <citation type="journal article" date="2019" name="Int. J. Syst. Evol. Microbiol.">
        <title>The Global Catalogue of Microorganisms (GCM) 10K type strain sequencing project: providing services to taxonomists for standard genome sequencing and annotation.</title>
        <authorList>
            <consortium name="The Broad Institute Genomics Platform"/>
            <consortium name="The Broad Institute Genome Sequencing Center for Infectious Disease"/>
            <person name="Wu L."/>
            <person name="Ma J."/>
        </authorList>
    </citation>
    <scope>NUCLEOTIDE SEQUENCE [LARGE SCALE GENOMIC DNA]</scope>
    <source>
        <strain evidence="2">CCTCC AB 2017081</strain>
    </source>
</reference>
<proteinExistence type="predicted"/>